<evidence type="ECO:0000313" key="6">
    <source>
        <dbReference type="Proteomes" id="UP000326029"/>
    </source>
</evidence>
<dbReference type="GeneID" id="95453229"/>
<evidence type="ECO:0000256" key="1">
    <source>
        <dbReference type="ARBA" id="ARBA00007169"/>
    </source>
</evidence>
<protein>
    <submittedName>
        <fullName evidence="4 5">Thioesterase</fullName>
    </submittedName>
</protein>
<dbReference type="RefSeq" id="WP_152369716.1">
    <property type="nucleotide sequence ID" value="NZ_BMSJ01000004.1"/>
</dbReference>
<evidence type="ECO:0000259" key="3">
    <source>
        <dbReference type="Pfam" id="PF00975"/>
    </source>
</evidence>
<dbReference type="GO" id="GO:0008610">
    <property type="term" value="P:lipid biosynthetic process"/>
    <property type="evidence" value="ECO:0007669"/>
    <property type="project" value="TreeGrafter"/>
</dbReference>
<dbReference type="Proteomes" id="UP000642014">
    <property type="component" value="Unassembled WGS sequence"/>
</dbReference>
<evidence type="ECO:0000313" key="5">
    <source>
        <dbReference type="EMBL" id="QEV31687.1"/>
    </source>
</evidence>
<dbReference type="Pfam" id="PF00975">
    <property type="entry name" value="Thioesterase"/>
    <property type="match status" value="1"/>
</dbReference>
<feature type="domain" description="Thioesterase" evidence="3">
    <location>
        <begin position="37"/>
        <end position="259"/>
    </location>
</feature>
<name>A0AAV4KHA0_9ACTN</name>
<dbReference type="PANTHER" id="PTHR11487:SF0">
    <property type="entry name" value="S-ACYL FATTY ACID SYNTHASE THIOESTERASE, MEDIUM CHAIN"/>
    <property type="match status" value="1"/>
</dbReference>
<dbReference type="AlphaFoldDB" id="A0AAV4KHA0"/>
<gene>
    <name evidence="4" type="primary">mmyT</name>
    <name evidence="5" type="ORF">CP977_05530</name>
    <name evidence="4" type="ORF">GCM10010497_24340</name>
</gene>
<evidence type="ECO:0000313" key="4">
    <source>
        <dbReference type="EMBL" id="GGR21536.1"/>
    </source>
</evidence>
<evidence type="ECO:0000256" key="2">
    <source>
        <dbReference type="SAM" id="MobiDB-lite"/>
    </source>
</evidence>
<dbReference type="Proteomes" id="UP000326029">
    <property type="component" value="Chromosome"/>
</dbReference>
<organism evidence="4 7">
    <name type="scientific">Streptomyces cinereoruber</name>
    <dbReference type="NCBI Taxonomy" id="67260"/>
    <lineage>
        <taxon>Bacteria</taxon>
        <taxon>Bacillati</taxon>
        <taxon>Actinomycetota</taxon>
        <taxon>Actinomycetes</taxon>
        <taxon>Kitasatosporales</taxon>
        <taxon>Streptomycetaceae</taxon>
        <taxon>Streptomyces</taxon>
    </lineage>
</organism>
<dbReference type="InterPro" id="IPR012223">
    <property type="entry name" value="TEII"/>
</dbReference>
<dbReference type="InterPro" id="IPR029058">
    <property type="entry name" value="AB_hydrolase_fold"/>
</dbReference>
<sequence length="277" mass="29611">MTGASAGAGATVPDRRGPARSPYLLPRQPDPTRAPLRLFCFHHAGGTASSFSGWQERLGGGVAVVPVQLPGREHRAKEPRLREFARLVDELDEALGPLLDAPHAFYGHSMGGIVAHELTRRRVERGLTPPRQLLVGACPPPHRPHPADGVPPEHRSDEELTAWMAGLGGLPDLVRRYPDWLRLAVAVLRDDLSLVHSHASGPGGATAPDPLPVPVRALAGSSDPLVTPGLAAEWARHTTADFRVFTLAGGHFFHRTAPGVVLRLVASLLAAEHSTRS</sequence>
<reference evidence="5 6" key="2">
    <citation type="submission" date="2017-09" db="EMBL/GenBank/DDBJ databases">
        <authorList>
            <person name="Lee N."/>
            <person name="Cho B.-K."/>
        </authorList>
    </citation>
    <scope>NUCLEOTIDE SEQUENCE [LARGE SCALE GENOMIC DNA]</scope>
    <source>
        <strain evidence="5 6">ATCC 19740</strain>
    </source>
</reference>
<dbReference type="EMBL" id="BMSJ01000004">
    <property type="protein sequence ID" value="GGR21536.1"/>
    <property type="molecule type" value="Genomic_DNA"/>
</dbReference>
<feature type="region of interest" description="Disordered" evidence="2">
    <location>
        <begin position="1"/>
        <end position="30"/>
    </location>
</feature>
<dbReference type="EMBL" id="CP023693">
    <property type="protein sequence ID" value="QEV31687.1"/>
    <property type="molecule type" value="Genomic_DNA"/>
</dbReference>
<dbReference type="InterPro" id="IPR001031">
    <property type="entry name" value="Thioesterase"/>
</dbReference>
<comment type="similarity">
    <text evidence="1">Belongs to the thioesterase family.</text>
</comment>
<dbReference type="Gene3D" id="3.40.50.1820">
    <property type="entry name" value="alpha/beta hydrolase"/>
    <property type="match status" value="1"/>
</dbReference>
<reference evidence="4" key="3">
    <citation type="submission" date="2023-08" db="EMBL/GenBank/DDBJ databases">
        <authorList>
            <person name="Sun Q."/>
            <person name="Ohkuma M."/>
        </authorList>
    </citation>
    <scope>NUCLEOTIDE SEQUENCE</scope>
    <source>
        <strain evidence="4">JCM 4205</strain>
    </source>
</reference>
<accession>A0AAV4KHA0</accession>
<reference evidence="4 7" key="1">
    <citation type="journal article" date="2014" name="Int. J. Syst. Evol. Microbiol.">
        <title>Complete genome sequence of Corynebacterium casei LMG S-19264T (=DSM 44701T), isolated from a smear-ripened cheese.</title>
        <authorList>
            <consortium name="US DOE Joint Genome Institute (JGI-PGF)"/>
            <person name="Walter F."/>
            <person name="Albersmeier A."/>
            <person name="Kalinowski J."/>
            <person name="Ruckert C."/>
        </authorList>
    </citation>
    <scope>NUCLEOTIDE SEQUENCE [LARGE SCALE GENOMIC DNA]</scope>
    <source>
        <strain evidence="4 7">JCM 4205</strain>
    </source>
</reference>
<keyword evidence="6" id="KW-1185">Reference proteome</keyword>
<dbReference type="PANTHER" id="PTHR11487">
    <property type="entry name" value="THIOESTERASE"/>
    <property type="match status" value="1"/>
</dbReference>
<proteinExistence type="inferred from homology"/>
<feature type="region of interest" description="Disordered" evidence="2">
    <location>
        <begin position="132"/>
        <end position="154"/>
    </location>
</feature>
<evidence type="ECO:0000313" key="7">
    <source>
        <dbReference type="Proteomes" id="UP000642014"/>
    </source>
</evidence>
<dbReference type="SUPFAM" id="SSF53474">
    <property type="entry name" value="alpha/beta-Hydrolases"/>
    <property type="match status" value="1"/>
</dbReference>